<dbReference type="FunFam" id="3.40.850.10:FF:000054">
    <property type="entry name" value="Kinesin-like protein"/>
    <property type="match status" value="1"/>
</dbReference>
<evidence type="ECO:0000256" key="8">
    <source>
        <dbReference type="ARBA" id="ARBA00060769"/>
    </source>
</evidence>
<comment type="similarity">
    <text evidence="8">Belongs to the TRAFAC class myosin-kinesin ATPase superfamily. Kinesin family. KIN-8 subfamily.</text>
</comment>
<dbReference type="InterPro" id="IPR027417">
    <property type="entry name" value="P-loop_NTPase"/>
</dbReference>
<dbReference type="GO" id="GO:0008017">
    <property type="term" value="F:microtubule binding"/>
    <property type="evidence" value="ECO:0007669"/>
    <property type="project" value="InterPro"/>
</dbReference>
<evidence type="ECO:0000256" key="9">
    <source>
        <dbReference type="PROSITE-ProRule" id="PRU00283"/>
    </source>
</evidence>
<feature type="compositionally biased region" description="Gly residues" evidence="11">
    <location>
        <begin position="1"/>
        <end position="12"/>
    </location>
</feature>
<reference evidence="13" key="1">
    <citation type="submission" date="2021-02" db="EMBL/GenBank/DDBJ databases">
        <authorList>
            <person name="Steward A R."/>
        </authorList>
    </citation>
    <scope>NUCLEOTIDE SEQUENCE</scope>
</reference>
<dbReference type="EMBL" id="CAJOBZ010000002">
    <property type="protein sequence ID" value="CAF4755294.1"/>
    <property type="molecule type" value="Genomic_DNA"/>
</dbReference>
<evidence type="ECO:0000256" key="6">
    <source>
        <dbReference type="ARBA" id="ARBA00023175"/>
    </source>
</evidence>
<dbReference type="AlphaFoldDB" id="A0A821LTQ2"/>
<evidence type="ECO:0000256" key="10">
    <source>
        <dbReference type="SAM" id="Coils"/>
    </source>
</evidence>
<dbReference type="PROSITE" id="PS50067">
    <property type="entry name" value="KINESIN_MOTOR_2"/>
    <property type="match status" value="1"/>
</dbReference>
<sequence>MVGLQKGPGLGAKKGSVAAPSKTGSTQNMSANIKVVVRVRPLNMKEMQSNNRIVVDVVDDKMLVFDPKEETRPFFYQGVQQPNKNYLKRANKELKFVFDDVCGQEASNQDVFETTTKDIISSLMEGYNCSVFAYGATGAGKTFTMIGTLENPGITYLTMAHLFYTIDSFEKDRDFDIGVSYIEVYNENVYDLLKPSSTPLQLREDSKYGVMVAGLSLHSIKTARELLNMLEDGNKNRTQHPTDANAESSRSHAVFQVYVKMQYKISSQLRMVKLSMIDLAGSERASATGCKGDRFKEGANINKSLLSLGNCINKLADGSNYIPYRDSKLTRLLKDSLGGNCKTVMIANVSPSSITYEDTYNTLKYAARANKIQLSIKKNIVDGDIRASQYVKINKELKKRIKELEAKLSLSSLKTVKESDGVKEKLSQQWRQRIQSAETAHAAIESRLIANMCQQRMLALRQHLRTRAFQHLTDLAHRCSTEHIQQMCVEDIPRQERAAESYVKQCALLDTKVLSTWSEWNESQKKLNLMYNQAVADHPELKDFVQKLQTQAKLRLAEARGNLRYKLLAIEHQEIKSFTDYASEMPRMLKKLYLTLKGYDRVTPPLTNEYLEIMKKAKSVKGIVWSDEVPDNDDLFKFVSSLDLEKPISGINFDDEENIENREPLLSAKKRKGTFTKGTPMKINNETIIINDSFESMDVKQVMNSAKKVKKEPSQSSEVDKFSTIDPNCLNSTFVMAHKMDWKETVKVEPNRQPIKTQMERTNTITRTNNSNDRDISNVEVKNITDSADVNIEFIQAETLDPCTSQSIPSIKNRDWEENCKENIPNNIEVPNVFDCSTPKAMLRKPVSKELSVSYDKRKSYFNPLETRKRIITYTDKKINFLKQKEIREHDLSKYAKEEHEKHMLHEEEAHKKSMLYKEEAHQKAMQQMEERHKKYMEQQEELHQIEMECKKQHLENMKIK</sequence>
<dbReference type="GO" id="GO:0003777">
    <property type="term" value="F:microtubule motor activity"/>
    <property type="evidence" value="ECO:0007669"/>
    <property type="project" value="InterPro"/>
</dbReference>
<evidence type="ECO:0000256" key="3">
    <source>
        <dbReference type="ARBA" id="ARBA00022741"/>
    </source>
</evidence>
<feature type="binding site" evidence="9">
    <location>
        <begin position="135"/>
        <end position="142"/>
    </location>
    <ligand>
        <name>ATP</name>
        <dbReference type="ChEBI" id="CHEBI:30616"/>
    </ligand>
</feature>
<dbReference type="InterPro" id="IPR036961">
    <property type="entry name" value="Kinesin_motor_dom_sf"/>
</dbReference>
<keyword evidence="5 10" id="KW-0175">Coiled coil</keyword>
<evidence type="ECO:0000313" key="14">
    <source>
        <dbReference type="Proteomes" id="UP000663880"/>
    </source>
</evidence>
<keyword evidence="4 9" id="KW-0067">ATP-binding</keyword>
<keyword evidence="2" id="KW-0493">Microtubule</keyword>
<dbReference type="SUPFAM" id="SSF52540">
    <property type="entry name" value="P-loop containing nucleoside triphosphate hydrolases"/>
    <property type="match status" value="1"/>
</dbReference>
<dbReference type="Proteomes" id="UP000663880">
    <property type="component" value="Unassembled WGS sequence"/>
</dbReference>
<evidence type="ECO:0000256" key="11">
    <source>
        <dbReference type="SAM" id="MobiDB-lite"/>
    </source>
</evidence>
<dbReference type="SMART" id="SM00129">
    <property type="entry name" value="KISc"/>
    <property type="match status" value="1"/>
</dbReference>
<dbReference type="Gene3D" id="3.40.850.10">
    <property type="entry name" value="Kinesin motor domain"/>
    <property type="match status" value="1"/>
</dbReference>
<dbReference type="GO" id="GO:0005874">
    <property type="term" value="C:microtubule"/>
    <property type="evidence" value="ECO:0007669"/>
    <property type="project" value="UniProtKB-KW"/>
</dbReference>
<proteinExistence type="inferred from homology"/>
<keyword evidence="6 9" id="KW-0505">Motor protein</keyword>
<dbReference type="GO" id="GO:0005524">
    <property type="term" value="F:ATP binding"/>
    <property type="evidence" value="ECO:0007669"/>
    <property type="project" value="UniProtKB-UniRule"/>
</dbReference>
<keyword evidence="7" id="KW-0963">Cytoplasm</keyword>
<dbReference type="GO" id="GO:0007018">
    <property type="term" value="P:microtubule-based movement"/>
    <property type="evidence" value="ECO:0007669"/>
    <property type="project" value="InterPro"/>
</dbReference>
<accession>A0A821LTQ2</accession>
<dbReference type="OrthoDB" id="3176171at2759"/>
<evidence type="ECO:0000256" key="7">
    <source>
        <dbReference type="ARBA" id="ARBA00023212"/>
    </source>
</evidence>
<evidence type="ECO:0000256" key="1">
    <source>
        <dbReference type="ARBA" id="ARBA00004245"/>
    </source>
</evidence>
<keyword evidence="14" id="KW-1185">Reference proteome</keyword>
<dbReference type="CDD" id="cd01370">
    <property type="entry name" value="KISc_KIP3_like"/>
    <property type="match status" value="1"/>
</dbReference>
<comment type="caution">
    <text evidence="13">The sequence shown here is derived from an EMBL/GenBank/DDBJ whole genome shotgun (WGS) entry which is preliminary data.</text>
</comment>
<dbReference type="InterPro" id="IPR027640">
    <property type="entry name" value="Kinesin-like_fam"/>
</dbReference>
<dbReference type="PRINTS" id="PR00380">
    <property type="entry name" value="KINESINHEAVY"/>
</dbReference>
<evidence type="ECO:0000256" key="5">
    <source>
        <dbReference type="ARBA" id="ARBA00023054"/>
    </source>
</evidence>
<comment type="subcellular location">
    <subcellularLocation>
        <location evidence="1">Cytoplasm</location>
        <location evidence="1">Cytoskeleton</location>
    </subcellularLocation>
</comment>
<keyword evidence="7" id="KW-0206">Cytoskeleton</keyword>
<organism evidence="13 14">
    <name type="scientific">Pieris macdunnoughi</name>
    <dbReference type="NCBI Taxonomy" id="345717"/>
    <lineage>
        <taxon>Eukaryota</taxon>
        <taxon>Metazoa</taxon>
        <taxon>Ecdysozoa</taxon>
        <taxon>Arthropoda</taxon>
        <taxon>Hexapoda</taxon>
        <taxon>Insecta</taxon>
        <taxon>Pterygota</taxon>
        <taxon>Neoptera</taxon>
        <taxon>Endopterygota</taxon>
        <taxon>Lepidoptera</taxon>
        <taxon>Glossata</taxon>
        <taxon>Ditrysia</taxon>
        <taxon>Papilionoidea</taxon>
        <taxon>Pieridae</taxon>
        <taxon>Pierinae</taxon>
        <taxon>Pieris</taxon>
    </lineage>
</organism>
<evidence type="ECO:0000256" key="2">
    <source>
        <dbReference type="ARBA" id="ARBA00022701"/>
    </source>
</evidence>
<evidence type="ECO:0000256" key="4">
    <source>
        <dbReference type="ARBA" id="ARBA00022840"/>
    </source>
</evidence>
<gene>
    <name evidence="13" type="ORF">PMACD_LOCUS951</name>
</gene>
<dbReference type="Pfam" id="PF00225">
    <property type="entry name" value="Kinesin"/>
    <property type="match status" value="1"/>
</dbReference>
<feature type="coiled-coil region" evidence="10">
    <location>
        <begin position="387"/>
        <end position="414"/>
    </location>
</feature>
<keyword evidence="3 9" id="KW-0547">Nucleotide-binding</keyword>
<name>A0A821LTQ2_9NEOP</name>
<evidence type="ECO:0000313" key="13">
    <source>
        <dbReference type="EMBL" id="CAF4755294.1"/>
    </source>
</evidence>
<evidence type="ECO:0000259" key="12">
    <source>
        <dbReference type="PROSITE" id="PS50067"/>
    </source>
</evidence>
<dbReference type="InterPro" id="IPR001752">
    <property type="entry name" value="Kinesin_motor_dom"/>
</dbReference>
<feature type="coiled-coil region" evidence="10">
    <location>
        <begin position="919"/>
        <end position="956"/>
    </location>
</feature>
<dbReference type="PANTHER" id="PTHR47968">
    <property type="entry name" value="CENTROMERE PROTEIN E"/>
    <property type="match status" value="1"/>
</dbReference>
<feature type="region of interest" description="Disordered" evidence="11">
    <location>
        <begin position="1"/>
        <end position="26"/>
    </location>
</feature>
<protein>
    <recommendedName>
        <fullName evidence="12">Kinesin motor domain-containing protein</fullName>
    </recommendedName>
</protein>
<feature type="domain" description="Kinesin motor" evidence="12">
    <location>
        <begin position="32"/>
        <end position="372"/>
    </location>
</feature>
<dbReference type="PANTHER" id="PTHR47968:SF65">
    <property type="entry name" value="KINESIN MOTOR DOMAIN-CONTAINING PROTEIN"/>
    <property type="match status" value="1"/>
</dbReference>